<gene>
    <name evidence="1" type="ORF">FZO89_14370</name>
</gene>
<proteinExistence type="predicted"/>
<keyword evidence="2" id="KW-1185">Reference proteome</keyword>
<protein>
    <submittedName>
        <fullName evidence="1">Winged helix-turn-helix domain-containing protein</fullName>
    </submittedName>
</protein>
<sequence length="410" mass="46539">MRPRPRCPGVSVTVALSRAQARRIALAAQGFCDRPHAVPTLRTLSRTLRRTGVLQIDSVNVLQRAHYMPLFSRMGPYDTGLLTRASERAPRRMVEYWAHAAAFMPVDLWPHMQHRMRRYRERGHQWAGMRHSPELLDAVLAQVRERGASTARDLDDGLPRAKTHWGWNWSNTKRALEHLFATGELAVAGRNSAFERVYDLPERVLPAQVLARPVPADADAHIELVRRAAISHGIASEPCLRDYYRMHHSHSRPAVAALVEAGELLPASVEGWSRPAYLHRDARIPRRIQARALLSPFDPVVWERERCERLFDFVYRIEIYVPEHRRTHGYYVLPFLLGDRLVARVDLKAGRRRGELVVRSAHAEVDAPAETAQALAAELALLAGWLGLDRVRVERRGGLANALRRAVVAQ</sequence>
<comment type="caution">
    <text evidence="1">The sequence shown here is derived from an EMBL/GenBank/DDBJ whole genome shotgun (WGS) entry which is preliminary data.</text>
</comment>
<dbReference type="EMBL" id="VTFT01000001">
    <property type="protein sequence ID" value="TYT27345.1"/>
    <property type="molecule type" value="Genomic_DNA"/>
</dbReference>
<evidence type="ECO:0000313" key="1">
    <source>
        <dbReference type="EMBL" id="TYT27345.1"/>
    </source>
</evidence>
<dbReference type="PANTHER" id="PTHR30528:SF0">
    <property type="entry name" value="CYTOPLASMIC PROTEIN"/>
    <property type="match status" value="1"/>
</dbReference>
<reference evidence="1 2" key="1">
    <citation type="submission" date="2019-08" db="EMBL/GenBank/DDBJ databases">
        <title>Luteimonas viscosus sp. nov., isolated from soil of a sunflower field.</title>
        <authorList>
            <person name="Jianli Z."/>
            <person name="Ying Z."/>
        </authorList>
    </citation>
    <scope>NUCLEOTIDE SEQUENCE [LARGE SCALE GENOMIC DNA]</scope>
    <source>
        <strain evidence="1 2">XBU10</strain>
    </source>
</reference>
<dbReference type="Pfam" id="PF06224">
    <property type="entry name" value="AlkZ-like"/>
    <property type="match status" value="1"/>
</dbReference>
<dbReference type="Proteomes" id="UP000324973">
    <property type="component" value="Unassembled WGS sequence"/>
</dbReference>
<organism evidence="1 2">
    <name type="scientific">Luteimonas viscosa</name>
    <dbReference type="NCBI Taxonomy" id="1132694"/>
    <lineage>
        <taxon>Bacteria</taxon>
        <taxon>Pseudomonadati</taxon>
        <taxon>Pseudomonadota</taxon>
        <taxon>Gammaproteobacteria</taxon>
        <taxon>Lysobacterales</taxon>
        <taxon>Lysobacteraceae</taxon>
        <taxon>Luteimonas</taxon>
    </lineage>
</organism>
<name>A0A5D4XTM1_9GAMM</name>
<evidence type="ECO:0000313" key="2">
    <source>
        <dbReference type="Proteomes" id="UP000324973"/>
    </source>
</evidence>
<dbReference type="PANTHER" id="PTHR30528">
    <property type="entry name" value="CYTOPLASMIC PROTEIN"/>
    <property type="match status" value="1"/>
</dbReference>
<dbReference type="OrthoDB" id="9787207at2"/>
<dbReference type="AlphaFoldDB" id="A0A5D4XTM1"/>
<accession>A0A5D4XTM1</accession>
<dbReference type="InterPro" id="IPR009351">
    <property type="entry name" value="AlkZ-like"/>
</dbReference>